<feature type="transmembrane region" description="Helical" evidence="1">
    <location>
        <begin position="387"/>
        <end position="407"/>
    </location>
</feature>
<feature type="transmembrane region" description="Helical" evidence="1">
    <location>
        <begin position="413"/>
        <end position="435"/>
    </location>
</feature>
<dbReference type="OrthoDB" id="3251757at2"/>
<dbReference type="KEGG" id="avu:BK816_06235"/>
<accession>A0A1D9ML23</accession>
<feature type="transmembrane region" description="Helical" evidence="1">
    <location>
        <begin position="447"/>
        <end position="467"/>
    </location>
</feature>
<dbReference type="RefSeq" id="WP_071164403.1">
    <property type="nucleotide sequence ID" value="NZ_CP017812.1"/>
</dbReference>
<organism evidence="2 3">
    <name type="scientific">Boudabousia tangfeifanii</name>
    <dbReference type="NCBI Taxonomy" id="1912795"/>
    <lineage>
        <taxon>Bacteria</taxon>
        <taxon>Bacillati</taxon>
        <taxon>Actinomycetota</taxon>
        <taxon>Actinomycetes</taxon>
        <taxon>Actinomycetales</taxon>
        <taxon>Actinomycetaceae</taxon>
        <taxon>Boudabousia</taxon>
    </lineage>
</organism>
<feature type="transmembrane region" description="Helical" evidence="1">
    <location>
        <begin position="224"/>
        <end position="242"/>
    </location>
</feature>
<dbReference type="AlphaFoldDB" id="A0A1D9ML23"/>
<feature type="transmembrane region" description="Helical" evidence="1">
    <location>
        <begin position="101"/>
        <end position="119"/>
    </location>
</feature>
<sequence>MAFLTVVQLLFWFIAPGAFLAYLVRLPKLGVIAAAVPLSLAQLGFVALLSTFFHGIYRPFFILLCLLPIWVLGYVLGRWIARDNSSSTMSALALLSDLFFRPTRLVTTFLAMLFAGWTISSTLYRALEPIALAPAFWDIQFHNNVTRHLAESGNASPLNIHSFSMNLPLKISGYYPDGLHLVASLLGPSQVMMSVNLTQIVAVFLFGVGMVLLAFLLFPDTAAAPWLMALCVPLFTGFSAVIQTTAGKWAFGFGLALVPWVIATLVALWLWLNEGDSLAKHVTSVLVLLAATMSLAISHVGVLYVLAFTLVPAGISLVWQARYERTKKVVAIFSALYFFAIWGALLMLGRTFTSSINYPKYSRGREAIWEILSGSEFVKRYFVEADLANTWSVFILTVLAIVVVAFVGPRWILASYAIVFSFAFATLFLHVPYMFLLQPIYNDPVRAAALTSIFGPLLIVAGLRGLGVLATRFFPQNTLVVKSQSSHFAPFLAVAVFAGFVLGLNPDLRAHERYVIVNIESRKAGETLVDPEEFAMWQSFAHKYPQAGVLGDPTTGVPLMYAATGVKALPRFTSFVLNDREIQLLHEIGQNPVAPQTCDLAKQLGIQFVYDDDHKYMGGKIKQIENFDGLKHMLETKDGISLVAHTETARIYHLDKCFGPLKK</sequence>
<evidence type="ECO:0000256" key="1">
    <source>
        <dbReference type="SAM" id="Phobius"/>
    </source>
</evidence>
<keyword evidence="3" id="KW-1185">Reference proteome</keyword>
<evidence type="ECO:0000313" key="2">
    <source>
        <dbReference type="EMBL" id="AOZ72938.1"/>
    </source>
</evidence>
<feature type="transmembrane region" description="Helical" evidence="1">
    <location>
        <begin position="60"/>
        <end position="81"/>
    </location>
</feature>
<gene>
    <name evidence="2" type="ORF">BK816_06235</name>
</gene>
<dbReference type="Proteomes" id="UP000176288">
    <property type="component" value="Chromosome"/>
</dbReference>
<keyword evidence="1" id="KW-0812">Transmembrane</keyword>
<keyword evidence="1" id="KW-1133">Transmembrane helix</keyword>
<name>A0A1D9ML23_9ACTO</name>
<keyword evidence="1" id="KW-0472">Membrane</keyword>
<feature type="transmembrane region" description="Helical" evidence="1">
    <location>
        <begin position="249"/>
        <end position="272"/>
    </location>
</feature>
<feature type="transmembrane region" description="Helical" evidence="1">
    <location>
        <begin position="200"/>
        <end position="218"/>
    </location>
</feature>
<dbReference type="STRING" id="1912795.BK816_06235"/>
<dbReference type="EMBL" id="CP017812">
    <property type="protein sequence ID" value="AOZ72938.1"/>
    <property type="molecule type" value="Genomic_DNA"/>
</dbReference>
<feature type="transmembrane region" description="Helical" evidence="1">
    <location>
        <begin position="329"/>
        <end position="348"/>
    </location>
</feature>
<protein>
    <submittedName>
        <fullName evidence="2">Uncharacterized protein</fullName>
    </submittedName>
</protein>
<dbReference type="Pfam" id="PF20176">
    <property type="entry name" value="DUF6541"/>
    <property type="match status" value="1"/>
</dbReference>
<dbReference type="InterPro" id="IPR046671">
    <property type="entry name" value="DUF6541"/>
</dbReference>
<reference evidence="2 3" key="1">
    <citation type="submission" date="2016-10" db="EMBL/GenBank/DDBJ databases">
        <title>Actinomyces aegypiusis sp. nov., isolated from the Aegypius monachus in Qinghai Tibet Plateau China.</title>
        <authorList>
            <person name="Wang Y."/>
        </authorList>
    </citation>
    <scope>NUCLEOTIDE SEQUENCE [LARGE SCALE GENOMIC DNA]</scope>
    <source>
        <strain evidence="2 3">VUL4_3</strain>
    </source>
</reference>
<proteinExistence type="predicted"/>
<evidence type="ECO:0000313" key="3">
    <source>
        <dbReference type="Proteomes" id="UP000176288"/>
    </source>
</evidence>
<feature type="transmembrane region" description="Helical" evidence="1">
    <location>
        <begin position="31"/>
        <end position="53"/>
    </location>
</feature>
<feature type="transmembrane region" description="Helical" evidence="1">
    <location>
        <begin position="487"/>
        <end position="504"/>
    </location>
</feature>